<feature type="domain" description="Winged helix-turn-helix" evidence="2">
    <location>
        <begin position="29"/>
        <end position="94"/>
    </location>
</feature>
<organism evidence="3 4">
    <name type="scientific">Pusillimonas minor</name>
    <dbReference type="NCBI Taxonomy" id="2697024"/>
    <lineage>
        <taxon>Bacteria</taxon>
        <taxon>Pseudomonadati</taxon>
        <taxon>Pseudomonadota</taxon>
        <taxon>Betaproteobacteria</taxon>
        <taxon>Burkholderiales</taxon>
        <taxon>Alcaligenaceae</taxon>
        <taxon>Pusillimonas</taxon>
    </lineage>
</organism>
<feature type="compositionally biased region" description="Polar residues" evidence="1">
    <location>
        <begin position="1"/>
        <end position="10"/>
    </location>
</feature>
<comment type="caution">
    <text evidence="3">The sequence shown here is derived from an EMBL/GenBank/DDBJ whole genome shotgun (WGS) entry which is preliminary data.</text>
</comment>
<gene>
    <name evidence="3" type="ORF">GTU67_14825</name>
</gene>
<evidence type="ECO:0000313" key="3">
    <source>
        <dbReference type="EMBL" id="MBC2771171.1"/>
    </source>
</evidence>
<reference evidence="3 4" key="1">
    <citation type="submission" date="2020-08" db="EMBL/GenBank/DDBJ databases">
        <title>Paraeoetvoesia sp. YC-7-48 draft genome sequence.</title>
        <authorList>
            <person name="Yao L."/>
        </authorList>
    </citation>
    <scope>NUCLEOTIDE SEQUENCE [LARGE SCALE GENOMIC DNA]</scope>
    <source>
        <strain evidence="4">YC-7-48</strain>
    </source>
</reference>
<feature type="region of interest" description="Disordered" evidence="1">
    <location>
        <begin position="1"/>
        <end position="26"/>
    </location>
</feature>
<evidence type="ECO:0000259" key="2">
    <source>
        <dbReference type="Pfam" id="PF14090"/>
    </source>
</evidence>
<sequence length="101" mass="11284">MKNAPTTKSSESAKDQGHFTPVSTASEAQRLRIIDALRTGPKTSYDLRRMGCYQAPARIIELRRMGYEIITERITLTDRDGFQHHGCALYSLASEPAEVQA</sequence>
<dbReference type="RefSeq" id="WP_185780775.1">
    <property type="nucleotide sequence ID" value="NZ_JACJUU010000025.1"/>
</dbReference>
<evidence type="ECO:0000256" key="1">
    <source>
        <dbReference type="SAM" id="MobiDB-lite"/>
    </source>
</evidence>
<dbReference type="AlphaFoldDB" id="A0A842HVG3"/>
<dbReference type="EMBL" id="JACJUU010000025">
    <property type="protein sequence ID" value="MBC2771171.1"/>
    <property type="molecule type" value="Genomic_DNA"/>
</dbReference>
<proteinExistence type="predicted"/>
<protein>
    <submittedName>
        <fullName evidence="3">Helix-turn-helix domain-containing protein</fullName>
    </submittedName>
</protein>
<dbReference type="InterPro" id="IPR055245">
    <property type="entry name" value="HTH_proteobacteria"/>
</dbReference>
<keyword evidence="4" id="KW-1185">Reference proteome</keyword>
<accession>A0A842HVG3</accession>
<dbReference type="Pfam" id="PF14090">
    <property type="entry name" value="HTH_39"/>
    <property type="match status" value="1"/>
</dbReference>
<evidence type="ECO:0000313" key="4">
    <source>
        <dbReference type="Proteomes" id="UP000545386"/>
    </source>
</evidence>
<name>A0A842HVG3_9BURK</name>
<dbReference type="Proteomes" id="UP000545386">
    <property type="component" value="Unassembled WGS sequence"/>
</dbReference>